<dbReference type="RefSeq" id="WP_381525390.1">
    <property type="nucleotide sequence ID" value="NZ_JBHULN010000013.1"/>
</dbReference>
<dbReference type="Proteomes" id="UP001597469">
    <property type="component" value="Unassembled WGS sequence"/>
</dbReference>
<dbReference type="InterPro" id="IPR000600">
    <property type="entry name" value="ROK"/>
</dbReference>
<dbReference type="SUPFAM" id="SSF53067">
    <property type="entry name" value="Actin-like ATPase domain"/>
    <property type="match status" value="1"/>
</dbReference>
<dbReference type="PANTHER" id="PTHR18964:SF149">
    <property type="entry name" value="BIFUNCTIONAL UDP-N-ACETYLGLUCOSAMINE 2-EPIMERASE_N-ACETYLMANNOSAMINE KINASE"/>
    <property type="match status" value="1"/>
</dbReference>
<sequence length="405" mass="44156">MMQDNVIFSVIDTKKNKLKRRIISELYQSKSHTIAQLARLLHTSIPSTTALIDELSSGQWVQGIGTGTAQFGRKPSLFALDVNRYVTVVVDINVHDTKLLVFNLANEVVHRLDINLRLENSASLLHVLSEPLEQLAQELNQKNLQVIGIGAALPGLVNPQQGINYTYPSINKPELSLNHQLQTAFNDAPVYFINDTQATILGEHHFGLARGKKHVLSINIDWGIGLGVITNGDILQGSAGFAGELGHIQVRSEGDLCTCGKVGCLDTVASASALIRRAKTFLENGQVSLLAEVDPDSIDIETIINKANAGDAFCIDLLSDVGNELGRGLSTAVHLFNPELIIVNGILATARKAITRPIEQAIAKYCLLNYRDNLSIELSKLGEMAKLYGTQAYVIQNLLEKELIP</sequence>
<comment type="caution">
    <text evidence="2">The sequence shown here is derived from an EMBL/GenBank/DDBJ whole genome shotgun (WGS) entry which is preliminary data.</text>
</comment>
<dbReference type="InterPro" id="IPR049874">
    <property type="entry name" value="ROK_cs"/>
</dbReference>
<evidence type="ECO:0000313" key="3">
    <source>
        <dbReference type="Proteomes" id="UP001597469"/>
    </source>
</evidence>
<evidence type="ECO:0000313" key="2">
    <source>
        <dbReference type="EMBL" id="MFD2572797.1"/>
    </source>
</evidence>
<organism evidence="2 3">
    <name type="scientific">Spirosoma soli</name>
    <dbReference type="NCBI Taxonomy" id="1770529"/>
    <lineage>
        <taxon>Bacteria</taxon>
        <taxon>Pseudomonadati</taxon>
        <taxon>Bacteroidota</taxon>
        <taxon>Cytophagia</taxon>
        <taxon>Cytophagales</taxon>
        <taxon>Cytophagaceae</taxon>
        <taxon>Spirosoma</taxon>
    </lineage>
</organism>
<proteinExistence type="inferred from homology"/>
<dbReference type="EMBL" id="JBHULN010000013">
    <property type="protein sequence ID" value="MFD2572797.1"/>
    <property type="molecule type" value="Genomic_DNA"/>
</dbReference>
<name>A0ABW5MB29_9BACT</name>
<dbReference type="PROSITE" id="PS01125">
    <property type="entry name" value="ROK"/>
    <property type="match status" value="1"/>
</dbReference>
<keyword evidence="3" id="KW-1185">Reference proteome</keyword>
<dbReference type="SUPFAM" id="SSF46785">
    <property type="entry name" value="Winged helix' DNA-binding domain"/>
    <property type="match status" value="1"/>
</dbReference>
<dbReference type="InterPro" id="IPR043129">
    <property type="entry name" value="ATPase_NBD"/>
</dbReference>
<dbReference type="Pfam" id="PF00480">
    <property type="entry name" value="ROK"/>
    <property type="match status" value="1"/>
</dbReference>
<dbReference type="InterPro" id="IPR036390">
    <property type="entry name" value="WH_DNA-bd_sf"/>
</dbReference>
<accession>A0ABW5MB29</accession>
<dbReference type="InterPro" id="IPR036388">
    <property type="entry name" value="WH-like_DNA-bd_sf"/>
</dbReference>
<comment type="similarity">
    <text evidence="1">Belongs to the ROK (NagC/XylR) family.</text>
</comment>
<dbReference type="PANTHER" id="PTHR18964">
    <property type="entry name" value="ROK (REPRESSOR, ORF, KINASE) FAMILY"/>
    <property type="match status" value="1"/>
</dbReference>
<protein>
    <submittedName>
        <fullName evidence="2">ROK family protein</fullName>
    </submittedName>
</protein>
<reference evidence="3" key="1">
    <citation type="journal article" date="2019" name="Int. J. Syst. Evol. Microbiol.">
        <title>The Global Catalogue of Microorganisms (GCM) 10K type strain sequencing project: providing services to taxonomists for standard genome sequencing and annotation.</title>
        <authorList>
            <consortium name="The Broad Institute Genomics Platform"/>
            <consortium name="The Broad Institute Genome Sequencing Center for Infectious Disease"/>
            <person name="Wu L."/>
            <person name="Ma J."/>
        </authorList>
    </citation>
    <scope>NUCLEOTIDE SEQUENCE [LARGE SCALE GENOMIC DNA]</scope>
    <source>
        <strain evidence="3">KCTC 42805</strain>
    </source>
</reference>
<evidence type="ECO:0000256" key="1">
    <source>
        <dbReference type="ARBA" id="ARBA00006479"/>
    </source>
</evidence>
<gene>
    <name evidence="2" type="ORF">ACFSUS_19305</name>
</gene>
<dbReference type="Gene3D" id="1.10.10.10">
    <property type="entry name" value="Winged helix-like DNA-binding domain superfamily/Winged helix DNA-binding domain"/>
    <property type="match status" value="1"/>
</dbReference>
<dbReference type="Gene3D" id="3.30.420.40">
    <property type="match status" value="2"/>
</dbReference>